<dbReference type="AlphaFoldDB" id="A0A517XXR7"/>
<proteinExistence type="predicted"/>
<dbReference type="KEGG" id="uli:ETAA1_42690"/>
<dbReference type="Gene3D" id="2.60.40.10">
    <property type="entry name" value="Immunoglobulins"/>
    <property type="match status" value="1"/>
</dbReference>
<dbReference type="GO" id="GO:0005509">
    <property type="term" value="F:calcium ion binding"/>
    <property type="evidence" value="ECO:0007669"/>
    <property type="project" value="InterPro"/>
</dbReference>
<dbReference type="PROSITE" id="PS51257">
    <property type="entry name" value="PROKAR_LIPOPROTEIN"/>
    <property type="match status" value="1"/>
</dbReference>
<protein>
    <recommendedName>
        <fullName evidence="1">EF-hand domain-containing protein</fullName>
    </recommendedName>
</protein>
<name>A0A517XXR7_9BACT</name>
<dbReference type="InterPro" id="IPR002048">
    <property type="entry name" value="EF_hand_dom"/>
</dbReference>
<keyword evidence="3" id="KW-1185">Reference proteome</keyword>
<reference evidence="2 3" key="1">
    <citation type="submission" date="2019-02" db="EMBL/GenBank/DDBJ databases">
        <title>Deep-cultivation of Planctomycetes and their phenomic and genomic characterization uncovers novel biology.</title>
        <authorList>
            <person name="Wiegand S."/>
            <person name="Jogler M."/>
            <person name="Boedeker C."/>
            <person name="Pinto D."/>
            <person name="Vollmers J."/>
            <person name="Rivas-Marin E."/>
            <person name="Kohn T."/>
            <person name="Peeters S.H."/>
            <person name="Heuer A."/>
            <person name="Rast P."/>
            <person name="Oberbeckmann S."/>
            <person name="Bunk B."/>
            <person name="Jeske O."/>
            <person name="Meyerdierks A."/>
            <person name="Storesund J.E."/>
            <person name="Kallscheuer N."/>
            <person name="Luecker S."/>
            <person name="Lage O.M."/>
            <person name="Pohl T."/>
            <person name="Merkel B.J."/>
            <person name="Hornburger P."/>
            <person name="Mueller R.-W."/>
            <person name="Bruemmer F."/>
            <person name="Labrenz M."/>
            <person name="Spormann A.M."/>
            <person name="Op den Camp H."/>
            <person name="Overmann J."/>
            <person name="Amann R."/>
            <person name="Jetten M.S.M."/>
            <person name="Mascher T."/>
            <person name="Medema M.H."/>
            <person name="Devos D.P."/>
            <person name="Kaster A.-K."/>
            <person name="Ovreas L."/>
            <person name="Rohde M."/>
            <person name="Galperin M.Y."/>
            <person name="Jogler C."/>
        </authorList>
    </citation>
    <scope>NUCLEOTIDE SEQUENCE [LARGE SCALE GENOMIC DNA]</scope>
    <source>
        <strain evidence="2 3">ETA_A1</strain>
    </source>
</reference>
<organism evidence="2 3">
    <name type="scientific">Urbifossiella limnaea</name>
    <dbReference type="NCBI Taxonomy" id="2528023"/>
    <lineage>
        <taxon>Bacteria</taxon>
        <taxon>Pseudomonadati</taxon>
        <taxon>Planctomycetota</taxon>
        <taxon>Planctomycetia</taxon>
        <taxon>Gemmatales</taxon>
        <taxon>Gemmataceae</taxon>
        <taxon>Urbifossiella</taxon>
    </lineage>
</organism>
<dbReference type="Proteomes" id="UP000319576">
    <property type="component" value="Chromosome"/>
</dbReference>
<feature type="domain" description="EF-hand" evidence="1">
    <location>
        <begin position="31"/>
        <end position="66"/>
    </location>
</feature>
<evidence type="ECO:0000259" key="1">
    <source>
        <dbReference type="PROSITE" id="PS50222"/>
    </source>
</evidence>
<dbReference type="SUPFAM" id="SSF49373">
    <property type="entry name" value="Invasin/intimin cell-adhesion fragments"/>
    <property type="match status" value="1"/>
</dbReference>
<dbReference type="InterPro" id="IPR008964">
    <property type="entry name" value="Invasin/intimin_cell_adhesion"/>
</dbReference>
<dbReference type="PROSITE" id="PS00018">
    <property type="entry name" value="EF_HAND_1"/>
    <property type="match status" value="1"/>
</dbReference>
<dbReference type="InterPro" id="IPR013783">
    <property type="entry name" value="Ig-like_fold"/>
</dbReference>
<dbReference type="PROSITE" id="PS50222">
    <property type="entry name" value="EF_HAND_2"/>
    <property type="match status" value="1"/>
</dbReference>
<dbReference type="InterPro" id="IPR018247">
    <property type="entry name" value="EF_Hand_1_Ca_BS"/>
</dbReference>
<evidence type="ECO:0000313" key="2">
    <source>
        <dbReference type="EMBL" id="QDU22291.1"/>
    </source>
</evidence>
<evidence type="ECO:0000313" key="3">
    <source>
        <dbReference type="Proteomes" id="UP000319576"/>
    </source>
</evidence>
<dbReference type="RefSeq" id="WP_145241908.1">
    <property type="nucleotide sequence ID" value="NZ_CP036273.1"/>
</dbReference>
<gene>
    <name evidence="2" type="ORF">ETAA1_42690</name>
</gene>
<dbReference type="EMBL" id="CP036273">
    <property type="protein sequence ID" value="QDU22291.1"/>
    <property type="molecule type" value="Genomic_DNA"/>
</dbReference>
<sequence>MRAPFTPALVLLVAAGCGGGSSPSISVPTYNPDGAAQDALKQFDKNGDGAIDGPELDAVPGLKAAFGGKKVTADALKTRIESYRAGNVGALGYRVKVTRNGAPLAGATVTFTPEPFLSSLREATATTDSGGEASNFTFGGDTVPGLPPGMYRVSVSKSGETIPAAFSTQTTVGCEVSGGRGGSGSLDVNIPGR</sequence>
<dbReference type="OrthoDB" id="273510at2"/>
<accession>A0A517XXR7</accession>